<accession>A0AA39PDN5</accession>
<proteinExistence type="predicted"/>
<name>A0AA39PDN5_9AGAR</name>
<dbReference type="AlphaFoldDB" id="A0AA39PDN5"/>
<sequence length="199" mass="21768">MEMYGLNSIVWLGESRVESDVHLTAYNWAVPKAYVGHKSSPNTTGGGCGSVRAEREWGASYAHPILRVRRQLHPRRLFPHGETSTTTAEDNARDYAILTVAKEIASTPGPPPNISVISSVDICSIVWLAESRLCGANTTVLCNGIGLGGLTIFRLKIDVVQFPKHHVPGRRLLKRFAGSLDGGVRVEEHGLRNQESKVM</sequence>
<gene>
    <name evidence="1" type="ORF">IW261DRAFT_1563192</name>
</gene>
<reference evidence="1" key="1">
    <citation type="submission" date="2023-06" db="EMBL/GenBank/DDBJ databases">
        <authorList>
            <consortium name="Lawrence Berkeley National Laboratory"/>
            <person name="Ahrendt S."/>
            <person name="Sahu N."/>
            <person name="Indic B."/>
            <person name="Wong-Bajracharya J."/>
            <person name="Merenyi Z."/>
            <person name="Ke H.-M."/>
            <person name="Monk M."/>
            <person name="Kocsube S."/>
            <person name="Drula E."/>
            <person name="Lipzen A."/>
            <person name="Balint B."/>
            <person name="Henrissat B."/>
            <person name="Andreopoulos B."/>
            <person name="Martin F.M."/>
            <person name="Harder C.B."/>
            <person name="Rigling D."/>
            <person name="Ford K.L."/>
            <person name="Foster G.D."/>
            <person name="Pangilinan J."/>
            <person name="Papanicolaou A."/>
            <person name="Barry K."/>
            <person name="LaButti K."/>
            <person name="Viragh M."/>
            <person name="Koriabine M."/>
            <person name="Yan M."/>
            <person name="Riley R."/>
            <person name="Champramary S."/>
            <person name="Plett K.L."/>
            <person name="Tsai I.J."/>
            <person name="Slot J."/>
            <person name="Sipos G."/>
            <person name="Plett J."/>
            <person name="Nagy L.G."/>
            <person name="Grigoriev I.V."/>
        </authorList>
    </citation>
    <scope>NUCLEOTIDE SEQUENCE</scope>
    <source>
        <strain evidence="1">ICMP 16352</strain>
    </source>
</reference>
<evidence type="ECO:0000313" key="1">
    <source>
        <dbReference type="EMBL" id="KAK0481910.1"/>
    </source>
</evidence>
<dbReference type="EMBL" id="JAUEPR010000008">
    <property type="protein sequence ID" value="KAK0481910.1"/>
    <property type="molecule type" value="Genomic_DNA"/>
</dbReference>
<evidence type="ECO:0000313" key="2">
    <source>
        <dbReference type="Proteomes" id="UP001175227"/>
    </source>
</evidence>
<protein>
    <submittedName>
        <fullName evidence="1">Uncharacterized protein</fullName>
    </submittedName>
</protein>
<dbReference type="Proteomes" id="UP001175227">
    <property type="component" value="Unassembled WGS sequence"/>
</dbReference>
<comment type="caution">
    <text evidence="1">The sequence shown here is derived from an EMBL/GenBank/DDBJ whole genome shotgun (WGS) entry which is preliminary data.</text>
</comment>
<organism evidence="1 2">
    <name type="scientific">Armillaria novae-zelandiae</name>
    <dbReference type="NCBI Taxonomy" id="153914"/>
    <lineage>
        <taxon>Eukaryota</taxon>
        <taxon>Fungi</taxon>
        <taxon>Dikarya</taxon>
        <taxon>Basidiomycota</taxon>
        <taxon>Agaricomycotina</taxon>
        <taxon>Agaricomycetes</taxon>
        <taxon>Agaricomycetidae</taxon>
        <taxon>Agaricales</taxon>
        <taxon>Marasmiineae</taxon>
        <taxon>Physalacriaceae</taxon>
        <taxon>Armillaria</taxon>
    </lineage>
</organism>
<keyword evidence="2" id="KW-1185">Reference proteome</keyword>